<evidence type="ECO:0000256" key="6">
    <source>
        <dbReference type="ARBA" id="ARBA00022475"/>
    </source>
</evidence>
<dbReference type="GO" id="GO:0005886">
    <property type="term" value="C:plasma membrane"/>
    <property type="evidence" value="ECO:0007669"/>
    <property type="project" value="UniProtKB-SubCell"/>
</dbReference>
<comment type="function">
    <text evidence="1">Mediates magnesium influx to the cytosol.</text>
</comment>
<dbReference type="InterPro" id="IPR001757">
    <property type="entry name" value="P_typ_ATPase"/>
</dbReference>
<dbReference type="Gene3D" id="2.70.150.10">
    <property type="entry name" value="Calcium-transporting ATPase, cytoplasmic transduction domain A"/>
    <property type="match status" value="1"/>
</dbReference>
<dbReference type="Gene3D" id="1.20.1110.10">
    <property type="entry name" value="Calcium-transporting ATPase, transmembrane domain"/>
    <property type="match status" value="1"/>
</dbReference>
<feature type="transmembrane region" description="Helical" evidence="17">
    <location>
        <begin position="290"/>
        <end position="315"/>
    </location>
</feature>
<dbReference type="InterPro" id="IPR018303">
    <property type="entry name" value="ATPase_P-typ_P_site"/>
</dbReference>
<evidence type="ECO:0000256" key="11">
    <source>
        <dbReference type="ARBA" id="ARBA00022840"/>
    </source>
</evidence>
<evidence type="ECO:0000256" key="5">
    <source>
        <dbReference type="ARBA" id="ARBA00013555"/>
    </source>
</evidence>
<dbReference type="GO" id="GO:0005524">
    <property type="term" value="F:ATP binding"/>
    <property type="evidence" value="ECO:0007669"/>
    <property type="project" value="UniProtKB-KW"/>
</dbReference>
<feature type="transmembrane region" description="Helical" evidence="17">
    <location>
        <begin position="74"/>
        <end position="91"/>
    </location>
</feature>
<reference key="2">
    <citation type="submission" date="2011-04" db="EMBL/GenBank/DDBJ databases">
        <title>Whole genome sequence of Melissococcus plutonius ATCC 35311.</title>
        <authorList>
            <person name="Okumura K."/>
            <person name="Arai R."/>
            <person name="Osaki M."/>
            <person name="Okura M."/>
            <person name="Kirikae T."/>
            <person name="Takamatsu D."/>
            <person name="Akiyama T."/>
        </authorList>
    </citation>
    <scope>NUCLEOTIDE SEQUENCE</scope>
    <source>
        <strain>ATCC 35311</strain>
    </source>
</reference>
<accession>F3YA74</accession>
<dbReference type="SUPFAM" id="SSF81653">
    <property type="entry name" value="Calcium ATPase, transduction domain A"/>
    <property type="match status" value="1"/>
</dbReference>
<dbReference type="GO" id="GO:0015444">
    <property type="term" value="F:P-type magnesium transporter activity"/>
    <property type="evidence" value="ECO:0007669"/>
    <property type="project" value="UniProtKB-EC"/>
</dbReference>
<evidence type="ECO:0000256" key="14">
    <source>
        <dbReference type="ARBA" id="ARBA00023136"/>
    </source>
</evidence>
<evidence type="ECO:0000256" key="13">
    <source>
        <dbReference type="ARBA" id="ARBA00022989"/>
    </source>
</evidence>
<reference evidence="19 20" key="1">
    <citation type="journal article" date="2011" name="J. Bacteriol.">
        <title>Complete genome sequence of Melissococcus plutonius ATCC 35311.</title>
        <authorList>
            <person name="Okumura K."/>
            <person name="Arai R."/>
            <person name="Okura M."/>
            <person name="Kirikae T."/>
            <person name="Takamatsu D."/>
            <person name="Osaki M."/>
            <person name="Miyoshi-Akiyama T."/>
        </authorList>
    </citation>
    <scope>NUCLEOTIDE SEQUENCE [LARGE SCALE GENOMIC DNA]</scope>
    <source>
        <strain evidence="20">ATCC 35311 / CIP 104052 / LMG 20360 / NCIMB 702443</strain>
    </source>
</reference>
<keyword evidence="12" id="KW-0460">Magnesium</keyword>
<dbReference type="Gene3D" id="3.40.1110.10">
    <property type="entry name" value="Calcium-transporting ATPase, cytoplasmic domain N"/>
    <property type="match status" value="1"/>
</dbReference>
<dbReference type="SMART" id="SM00831">
    <property type="entry name" value="Cation_ATPase_N"/>
    <property type="match status" value="1"/>
</dbReference>
<gene>
    <name evidence="19" type="ordered locus">MPTP_0943</name>
</gene>
<comment type="subcellular location">
    <subcellularLocation>
        <location evidence="2">Cell inner membrane</location>
        <topology evidence="2">Multi-pass membrane protein</topology>
    </subcellularLocation>
</comment>
<evidence type="ECO:0000256" key="12">
    <source>
        <dbReference type="ARBA" id="ARBA00022842"/>
    </source>
</evidence>
<evidence type="ECO:0000256" key="4">
    <source>
        <dbReference type="ARBA" id="ARBA00012786"/>
    </source>
</evidence>
<dbReference type="InterPro" id="IPR008250">
    <property type="entry name" value="ATPase_P-typ_transduc_dom_A_sf"/>
</dbReference>
<keyword evidence="8" id="KW-0597">Phosphoprotein</keyword>
<evidence type="ECO:0000313" key="19">
    <source>
        <dbReference type="EMBL" id="BAK21402.1"/>
    </source>
</evidence>
<keyword evidence="6" id="KW-1003">Cell membrane</keyword>
<dbReference type="InterPro" id="IPR006415">
    <property type="entry name" value="P-type_ATPase_IIIB"/>
</dbReference>
<keyword evidence="19" id="KW-0378">Hydrolase</keyword>
<keyword evidence="9 17" id="KW-0812">Transmembrane</keyword>
<keyword evidence="20" id="KW-1185">Reference proteome</keyword>
<evidence type="ECO:0000256" key="16">
    <source>
        <dbReference type="ARBA" id="ARBA00047295"/>
    </source>
</evidence>
<evidence type="ECO:0000256" key="10">
    <source>
        <dbReference type="ARBA" id="ARBA00022741"/>
    </source>
</evidence>
<keyword evidence="14 17" id="KW-0472">Membrane</keyword>
<evidence type="ECO:0000256" key="7">
    <source>
        <dbReference type="ARBA" id="ARBA00022519"/>
    </source>
</evidence>
<dbReference type="SUPFAM" id="SSF81665">
    <property type="entry name" value="Calcium ATPase, transmembrane domain M"/>
    <property type="match status" value="1"/>
</dbReference>
<comment type="similarity">
    <text evidence="3">Belongs to the cation transport ATPase (P-type) (TC 3.A.3) family. Type IIIB subfamily.</text>
</comment>
<evidence type="ECO:0000256" key="8">
    <source>
        <dbReference type="ARBA" id="ARBA00022553"/>
    </source>
</evidence>
<dbReference type="Pfam" id="PF00690">
    <property type="entry name" value="Cation_ATPase_N"/>
    <property type="match status" value="1"/>
</dbReference>
<dbReference type="AlphaFoldDB" id="F3YA74"/>
<evidence type="ECO:0000256" key="1">
    <source>
        <dbReference type="ARBA" id="ARBA00003954"/>
    </source>
</evidence>
<evidence type="ECO:0000256" key="17">
    <source>
        <dbReference type="SAM" id="Phobius"/>
    </source>
</evidence>
<keyword evidence="10" id="KW-0547">Nucleotide-binding</keyword>
<dbReference type="Gene3D" id="3.40.50.1000">
    <property type="entry name" value="HAD superfamily/HAD-like"/>
    <property type="match status" value="1"/>
</dbReference>
<dbReference type="Pfam" id="PF00122">
    <property type="entry name" value="E1-E2_ATPase"/>
    <property type="match status" value="1"/>
</dbReference>
<evidence type="ECO:0000256" key="9">
    <source>
        <dbReference type="ARBA" id="ARBA00022692"/>
    </source>
</evidence>
<proteinExistence type="inferred from homology"/>
<dbReference type="PANTHER" id="PTHR42861">
    <property type="entry name" value="CALCIUM-TRANSPORTING ATPASE"/>
    <property type="match status" value="1"/>
</dbReference>
<feature type="transmembrane region" description="Helical" evidence="17">
    <location>
        <begin position="97"/>
        <end position="114"/>
    </location>
</feature>
<name>F3YA74_MELPT</name>
<dbReference type="InterPro" id="IPR023298">
    <property type="entry name" value="ATPase_P-typ_TM_dom_sf"/>
</dbReference>
<dbReference type="STRING" id="940190.MPTP_0943"/>
<feature type="domain" description="Cation-transporting P-type ATPase N-terminal" evidence="18">
    <location>
        <begin position="21"/>
        <end position="94"/>
    </location>
</feature>
<evidence type="ECO:0000256" key="15">
    <source>
        <dbReference type="ARBA" id="ARBA00029806"/>
    </source>
</evidence>
<evidence type="ECO:0000256" key="2">
    <source>
        <dbReference type="ARBA" id="ARBA00004429"/>
    </source>
</evidence>
<organism evidence="19 20">
    <name type="scientific">Melissococcus plutonius (strain ATCC 35311 / DSM 29964 / CIP 104052 / LMG 20360 / NCIMB 702443)</name>
    <dbReference type="NCBI Taxonomy" id="940190"/>
    <lineage>
        <taxon>Bacteria</taxon>
        <taxon>Bacillati</taxon>
        <taxon>Bacillota</taxon>
        <taxon>Bacilli</taxon>
        <taxon>Lactobacillales</taxon>
        <taxon>Enterococcaceae</taxon>
        <taxon>Melissococcus</taxon>
    </lineage>
</organism>
<dbReference type="PROSITE" id="PS00154">
    <property type="entry name" value="ATPASE_E1_E2"/>
    <property type="match status" value="1"/>
</dbReference>
<evidence type="ECO:0000256" key="3">
    <source>
        <dbReference type="ARBA" id="ARBA00008746"/>
    </source>
</evidence>
<dbReference type="InterPro" id="IPR059000">
    <property type="entry name" value="ATPase_P-type_domA"/>
</dbReference>
<keyword evidence="13 17" id="KW-1133">Transmembrane helix</keyword>
<dbReference type="InterPro" id="IPR023214">
    <property type="entry name" value="HAD_sf"/>
</dbReference>
<comment type="catalytic activity">
    <reaction evidence="16">
        <text>Mg(2+)(out) + ATP + H2O = Mg(2+)(in) + ADP + phosphate + H(+)</text>
        <dbReference type="Rhea" id="RHEA:10260"/>
        <dbReference type="ChEBI" id="CHEBI:15377"/>
        <dbReference type="ChEBI" id="CHEBI:15378"/>
        <dbReference type="ChEBI" id="CHEBI:18420"/>
        <dbReference type="ChEBI" id="CHEBI:30616"/>
        <dbReference type="ChEBI" id="CHEBI:43474"/>
        <dbReference type="ChEBI" id="CHEBI:456216"/>
        <dbReference type="EC" id="7.2.2.14"/>
    </reaction>
</comment>
<dbReference type="EMBL" id="AP012200">
    <property type="protein sequence ID" value="BAK21402.1"/>
    <property type="molecule type" value="Genomic_DNA"/>
</dbReference>
<dbReference type="GO" id="GO:0016887">
    <property type="term" value="F:ATP hydrolysis activity"/>
    <property type="evidence" value="ECO:0007669"/>
    <property type="project" value="InterPro"/>
</dbReference>
<dbReference type="NCBIfam" id="TIGR01494">
    <property type="entry name" value="ATPase_P-type"/>
    <property type="match status" value="2"/>
</dbReference>
<dbReference type="PRINTS" id="PR01836">
    <property type="entry name" value="MGATPASE"/>
</dbReference>
<dbReference type="InterPro" id="IPR023299">
    <property type="entry name" value="ATPase_P-typ_cyto_dom_N"/>
</dbReference>
<sequence>MSNKQSNKTSQNTKKDEELRKLVGLSERELMMEFRTSQKGLSNADAAKRLHENGPNVVSAQKPTPAIIMFLKSFEDPFVYVLVLLMIISALTRDFEAVIVMAVMILASVMISFIQEYRSQIASQNLKELIENTAAVTREGQTKEIPMDEIVPGDIVTLATGDMIPADAVLIWTKDLFVNQSSLTGESMPVEKFVDAGIDKSKKDISALDMKDLVFMGTDILSGQGKAIILKTGENTFFGDIAKNATVNRGKTAFDQGLTKVSKFLLRMVAILFPIVFLINGITKGQWTDAFFFAIAVAVGLTPEMLPVIVTSNLAKGALNLSKHKVIVKELSSIQNLGGMDVLCTDKTGTITEDRVVLVQHLNPFGETDDEVLDITYLNSYYQTGWKNLMDIAVINFYKEKNEKFHLKK</sequence>
<dbReference type="HOGENOM" id="CLU_002360_8_0_9"/>
<dbReference type="InterPro" id="IPR004014">
    <property type="entry name" value="ATPase_P-typ_cation-transptr_N"/>
</dbReference>
<dbReference type="EC" id="7.2.2.14" evidence="4"/>
<keyword evidence="11" id="KW-0067">ATP-binding</keyword>
<feature type="transmembrane region" description="Helical" evidence="17">
    <location>
        <begin position="264"/>
        <end position="284"/>
    </location>
</feature>
<protein>
    <recommendedName>
        <fullName evidence="5">Magnesium-transporting ATPase, P-type 1</fullName>
        <ecNumber evidence="4">7.2.2.14</ecNumber>
    </recommendedName>
    <alternativeName>
        <fullName evidence="15">Mg(2+) transport ATPase, P-type 1</fullName>
    </alternativeName>
</protein>
<evidence type="ECO:0000313" key="20">
    <source>
        <dbReference type="Proteomes" id="UP000008456"/>
    </source>
</evidence>
<dbReference type="Proteomes" id="UP000008456">
    <property type="component" value="Chromosome"/>
</dbReference>
<evidence type="ECO:0000259" key="18">
    <source>
        <dbReference type="SMART" id="SM00831"/>
    </source>
</evidence>
<keyword evidence="7" id="KW-0997">Cell inner membrane</keyword>
<dbReference type="KEGG" id="mps:MPTP_0943"/>